<evidence type="ECO:0000256" key="1">
    <source>
        <dbReference type="ARBA" id="ARBA00022723"/>
    </source>
</evidence>
<dbReference type="Proteomes" id="UP001153714">
    <property type="component" value="Chromosome 17"/>
</dbReference>
<accession>A0A9N9R0E7</accession>
<evidence type="ECO:0000259" key="4">
    <source>
        <dbReference type="Pfam" id="PF04500"/>
    </source>
</evidence>
<keyword evidence="1" id="KW-0479">Metal-binding</keyword>
<dbReference type="InterPro" id="IPR007588">
    <property type="entry name" value="Znf_FLYWCH"/>
</dbReference>
<proteinExistence type="predicted"/>
<dbReference type="AlphaFoldDB" id="A0A9N9R0E7"/>
<protein>
    <recommendedName>
        <fullName evidence="4">FLYWCH-type domain-containing protein</fullName>
    </recommendedName>
</protein>
<keyword evidence="2" id="KW-0863">Zinc-finger</keyword>
<evidence type="ECO:0000256" key="3">
    <source>
        <dbReference type="ARBA" id="ARBA00022833"/>
    </source>
</evidence>
<organism evidence="5 6">
    <name type="scientific">Diatraea saccharalis</name>
    <name type="common">sugarcane borer</name>
    <dbReference type="NCBI Taxonomy" id="40085"/>
    <lineage>
        <taxon>Eukaryota</taxon>
        <taxon>Metazoa</taxon>
        <taxon>Ecdysozoa</taxon>
        <taxon>Arthropoda</taxon>
        <taxon>Hexapoda</taxon>
        <taxon>Insecta</taxon>
        <taxon>Pterygota</taxon>
        <taxon>Neoptera</taxon>
        <taxon>Endopterygota</taxon>
        <taxon>Lepidoptera</taxon>
        <taxon>Glossata</taxon>
        <taxon>Ditrysia</taxon>
        <taxon>Pyraloidea</taxon>
        <taxon>Crambidae</taxon>
        <taxon>Crambinae</taxon>
        <taxon>Diatraea</taxon>
    </lineage>
</organism>
<dbReference type="Pfam" id="PF04500">
    <property type="entry name" value="FLYWCH"/>
    <property type="match status" value="1"/>
</dbReference>
<dbReference type="OrthoDB" id="7239638at2759"/>
<evidence type="ECO:0000256" key="2">
    <source>
        <dbReference type="ARBA" id="ARBA00022771"/>
    </source>
</evidence>
<keyword evidence="6" id="KW-1185">Reference proteome</keyword>
<feature type="domain" description="FLYWCH-type" evidence="4">
    <location>
        <begin position="2"/>
        <end position="69"/>
    </location>
</feature>
<name>A0A9N9R0E7_9NEOP</name>
<dbReference type="Gene3D" id="2.20.25.240">
    <property type="match status" value="1"/>
</dbReference>
<dbReference type="GO" id="GO:0008270">
    <property type="term" value="F:zinc ion binding"/>
    <property type="evidence" value="ECO:0007669"/>
    <property type="project" value="UniProtKB-KW"/>
</dbReference>
<dbReference type="EMBL" id="OU893348">
    <property type="protein sequence ID" value="CAG9787353.1"/>
    <property type="molecule type" value="Genomic_DNA"/>
</dbReference>
<evidence type="ECO:0000313" key="6">
    <source>
        <dbReference type="Proteomes" id="UP001153714"/>
    </source>
</evidence>
<evidence type="ECO:0000313" key="5">
    <source>
        <dbReference type="EMBL" id="CAG9787353.1"/>
    </source>
</evidence>
<keyword evidence="3" id="KW-0862">Zinc</keyword>
<sequence>MSRYGNPVLVIDGHRFRKVGGFNELKIPKNPRRRTNRTTWRCIKSDSGCMSYAITMFDKVIAIGHTHQHSEPKRTRKRIKCSSLPALYNNGTSLESLFESIFC</sequence>
<reference evidence="5" key="1">
    <citation type="submission" date="2021-12" db="EMBL/GenBank/DDBJ databases">
        <authorList>
            <person name="King R."/>
        </authorList>
    </citation>
    <scope>NUCLEOTIDE SEQUENCE</scope>
</reference>
<reference evidence="5" key="2">
    <citation type="submission" date="2022-10" db="EMBL/GenBank/DDBJ databases">
        <authorList>
            <consortium name="ENA_rothamsted_submissions"/>
            <consortium name="culmorum"/>
            <person name="King R."/>
        </authorList>
    </citation>
    <scope>NUCLEOTIDE SEQUENCE</scope>
</reference>
<gene>
    <name evidence="5" type="ORF">DIATSA_LOCUS5239</name>
</gene>